<gene>
    <name evidence="2" type="ORF">AWZ03_011758</name>
</gene>
<dbReference type="Proteomes" id="UP000295192">
    <property type="component" value="Unassembled WGS sequence"/>
</dbReference>
<feature type="compositionally biased region" description="Basic residues" evidence="1">
    <location>
        <begin position="85"/>
        <end position="94"/>
    </location>
</feature>
<evidence type="ECO:0000313" key="2">
    <source>
        <dbReference type="EMBL" id="TDG41821.1"/>
    </source>
</evidence>
<feature type="compositionally biased region" description="Pro residues" evidence="1">
    <location>
        <begin position="13"/>
        <end position="25"/>
    </location>
</feature>
<reference evidence="2 3" key="1">
    <citation type="journal article" date="2019" name="J. Hered.">
        <title>An Improved Genome Assembly for Drosophila navojoa, the Basal Species in the mojavensis Cluster.</title>
        <authorList>
            <person name="Vanderlinde T."/>
            <person name="Dupim E.G."/>
            <person name="Nazario-Yepiz N.O."/>
            <person name="Carvalho A.B."/>
        </authorList>
    </citation>
    <scope>NUCLEOTIDE SEQUENCE [LARGE SCALE GENOMIC DNA]</scope>
    <source>
        <strain evidence="2">Navoj_Jal97</strain>
        <tissue evidence="2">Whole organism</tissue>
    </source>
</reference>
<feature type="compositionally biased region" description="Polar residues" evidence="1">
    <location>
        <begin position="35"/>
        <end position="44"/>
    </location>
</feature>
<sequence length="107" mass="11875">MCPTQVYMSMSPSPSPPPSPSPSPSRPQDDFINQGRKQASSSARSTEHGTAELWSRPGTEKGITMTTQPKCIVDGAGKSDAGHNRSTHKQRQRQRQQQEQKQEQKQE</sequence>
<feature type="compositionally biased region" description="Basic and acidic residues" evidence="1">
    <location>
        <begin position="96"/>
        <end position="107"/>
    </location>
</feature>
<organism evidence="2 3">
    <name type="scientific">Drosophila navojoa</name>
    <name type="common">Fruit fly</name>
    <dbReference type="NCBI Taxonomy" id="7232"/>
    <lineage>
        <taxon>Eukaryota</taxon>
        <taxon>Metazoa</taxon>
        <taxon>Ecdysozoa</taxon>
        <taxon>Arthropoda</taxon>
        <taxon>Hexapoda</taxon>
        <taxon>Insecta</taxon>
        <taxon>Pterygota</taxon>
        <taxon>Neoptera</taxon>
        <taxon>Endopterygota</taxon>
        <taxon>Diptera</taxon>
        <taxon>Brachycera</taxon>
        <taxon>Muscomorpha</taxon>
        <taxon>Ephydroidea</taxon>
        <taxon>Drosophilidae</taxon>
        <taxon>Drosophila</taxon>
    </lineage>
</organism>
<evidence type="ECO:0000313" key="3">
    <source>
        <dbReference type="Proteomes" id="UP000295192"/>
    </source>
</evidence>
<keyword evidence="3" id="KW-1185">Reference proteome</keyword>
<proteinExistence type="predicted"/>
<evidence type="ECO:0000256" key="1">
    <source>
        <dbReference type="SAM" id="MobiDB-lite"/>
    </source>
</evidence>
<name>A0A484B1W1_DRONA</name>
<accession>A0A484B1W1</accession>
<comment type="caution">
    <text evidence="2">The sequence shown here is derived from an EMBL/GenBank/DDBJ whole genome shotgun (WGS) entry which is preliminary data.</text>
</comment>
<dbReference type="EMBL" id="LSRL02000303">
    <property type="protein sequence ID" value="TDG41821.1"/>
    <property type="molecule type" value="Genomic_DNA"/>
</dbReference>
<protein>
    <submittedName>
        <fullName evidence="2">Uncharacterized protein</fullName>
    </submittedName>
</protein>
<feature type="region of interest" description="Disordered" evidence="1">
    <location>
        <begin position="1"/>
        <end position="107"/>
    </location>
</feature>
<dbReference type="AlphaFoldDB" id="A0A484B1W1"/>